<evidence type="ECO:0000256" key="7">
    <source>
        <dbReference type="ARBA" id="ARBA00022982"/>
    </source>
</evidence>
<keyword evidence="9" id="KW-0408">Iron</keyword>
<gene>
    <name evidence="11" type="ORF">PACLA_8A019417</name>
</gene>
<proteinExistence type="predicted"/>
<evidence type="ECO:0000256" key="6">
    <source>
        <dbReference type="ARBA" id="ARBA00022723"/>
    </source>
</evidence>
<dbReference type="OrthoDB" id="907479at2759"/>
<keyword evidence="12" id="KW-1185">Reference proteome</keyword>
<dbReference type="PROSITE" id="PS51257">
    <property type="entry name" value="PROKAR_LIPOPROTEIN"/>
    <property type="match status" value="1"/>
</dbReference>
<dbReference type="AlphaFoldDB" id="A0A6S7FXS2"/>
<evidence type="ECO:0000256" key="4">
    <source>
        <dbReference type="ARBA" id="ARBA00022617"/>
    </source>
</evidence>
<evidence type="ECO:0000256" key="10">
    <source>
        <dbReference type="ARBA" id="ARBA00023136"/>
    </source>
</evidence>
<reference evidence="11" key="1">
    <citation type="submission" date="2020-04" db="EMBL/GenBank/DDBJ databases">
        <authorList>
            <person name="Alioto T."/>
            <person name="Alioto T."/>
            <person name="Gomez Garrido J."/>
        </authorList>
    </citation>
    <scope>NUCLEOTIDE SEQUENCE</scope>
    <source>
        <strain evidence="11">A484AB</strain>
    </source>
</reference>
<dbReference type="SMART" id="SM00665">
    <property type="entry name" value="B561"/>
    <property type="match status" value="1"/>
</dbReference>
<comment type="cofactor">
    <cofactor evidence="1">
        <name>heme b</name>
        <dbReference type="ChEBI" id="CHEBI:60344"/>
    </cofactor>
</comment>
<evidence type="ECO:0000313" key="11">
    <source>
        <dbReference type="EMBL" id="CAB3979050.1"/>
    </source>
</evidence>
<dbReference type="PANTHER" id="PTHR10106:SF0">
    <property type="entry name" value="LD36721P"/>
    <property type="match status" value="1"/>
</dbReference>
<evidence type="ECO:0000256" key="9">
    <source>
        <dbReference type="ARBA" id="ARBA00023004"/>
    </source>
</evidence>
<evidence type="ECO:0000256" key="2">
    <source>
        <dbReference type="ARBA" id="ARBA00004141"/>
    </source>
</evidence>
<keyword evidence="6" id="KW-0479">Metal-binding</keyword>
<evidence type="ECO:0000256" key="1">
    <source>
        <dbReference type="ARBA" id="ARBA00001970"/>
    </source>
</evidence>
<evidence type="ECO:0000256" key="5">
    <source>
        <dbReference type="ARBA" id="ARBA00022692"/>
    </source>
</evidence>
<organism evidence="11 12">
    <name type="scientific">Paramuricea clavata</name>
    <name type="common">Red gorgonian</name>
    <name type="synonym">Violescent sea-whip</name>
    <dbReference type="NCBI Taxonomy" id="317549"/>
    <lineage>
        <taxon>Eukaryota</taxon>
        <taxon>Metazoa</taxon>
        <taxon>Cnidaria</taxon>
        <taxon>Anthozoa</taxon>
        <taxon>Octocorallia</taxon>
        <taxon>Malacalcyonacea</taxon>
        <taxon>Plexauridae</taxon>
        <taxon>Paramuricea</taxon>
    </lineage>
</organism>
<keyword evidence="3" id="KW-0813">Transport</keyword>
<dbReference type="PROSITE" id="PS50939">
    <property type="entry name" value="CYTOCHROME_B561"/>
    <property type="match status" value="1"/>
</dbReference>
<keyword evidence="4" id="KW-0349">Heme</keyword>
<keyword evidence="8" id="KW-1133">Transmembrane helix</keyword>
<name>A0A6S7FXS2_PARCT</name>
<dbReference type="PANTHER" id="PTHR10106">
    <property type="entry name" value="CYTOCHROME B561-RELATED"/>
    <property type="match status" value="1"/>
</dbReference>
<protein>
    <submittedName>
        <fullName evidence="11">Cytochrome b561-like</fullName>
    </submittedName>
</protein>
<dbReference type="InterPro" id="IPR006593">
    <property type="entry name" value="Cyt_b561/ferric_Rdtase_TM"/>
</dbReference>
<keyword evidence="10" id="KW-0472">Membrane</keyword>
<dbReference type="InterPro" id="IPR043205">
    <property type="entry name" value="CYB561/CYBRD1-like"/>
</dbReference>
<dbReference type="GO" id="GO:0016020">
    <property type="term" value="C:membrane"/>
    <property type="evidence" value="ECO:0007669"/>
    <property type="project" value="UniProtKB-SubCell"/>
</dbReference>
<evidence type="ECO:0000256" key="3">
    <source>
        <dbReference type="ARBA" id="ARBA00022448"/>
    </source>
</evidence>
<accession>A0A6S7FXS2</accession>
<comment type="caution">
    <text evidence="11">The sequence shown here is derived from an EMBL/GenBank/DDBJ whole genome shotgun (WGS) entry which is preliminary data.</text>
</comment>
<evidence type="ECO:0000256" key="8">
    <source>
        <dbReference type="ARBA" id="ARBA00022989"/>
    </source>
</evidence>
<dbReference type="Proteomes" id="UP001152795">
    <property type="component" value="Unassembled WGS sequence"/>
</dbReference>
<comment type="subcellular location">
    <subcellularLocation>
        <location evidence="2">Membrane</location>
        <topology evidence="2">Multi-pass membrane protein</topology>
    </subcellularLocation>
</comment>
<keyword evidence="7" id="KW-0249">Electron transport</keyword>
<dbReference type="EMBL" id="CACRXK020000163">
    <property type="protein sequence ID" value="CAB3979050.1"/>
    <property type="molecule type" value="Genomic_DNA"/>
</dbReference>
<dbReference type="Pfam" id="PF03188">
    <property type="entry name" value="Cytochrom_B561"/>
    <property type="match status" value="1"/>
</dbReference>
<dbReference type="Gene3D" id="1.20.120.1770">
    <property type="match status" value="1"/>
</dbReference>
<keyword evidence="5" id="KW-0812">Transmembrane</keyword>
<evidence type="ECO:0000313" key="12">
    <source>
        <dbReference type="Proteomes" id="UP001152795"/>
    </source>
</evidence>
<dbReference type="GO" id="GO:0016491">
    <property type="term" value="F:oxidoreductase activity"/>
    <property type="evidence" value="ECO:0007669"/>
    <property type="project" value="InterPro"/>
</dbReference>
<sequence>MIAYRVFSKESKAWVKWLHMIIQAIAFAFGCVGLKAAFDFHAAQHSPHLYSLHSWIGMGCFVLFTCQLVCGFLGFMYPKFPDALRAAYLKVHVFFGTAIFLLAVAACLTGITEQALWSIGAIYGNLPPVALVINCLGGALVLHGGVTYFLTTNDRFKQTASSEEHQELLDRSAGDAESKQ</sequence>
<dbReference type="GO" id="GO:0046872">
    <property type="term" value="F:metal ion binding"/>
    <property type="evidence" value="ECO:0007669"/>
    <property type="project" value="UniProtKB-KW"/>
</dbReference>